<sequence length="49" mass="5263">MASGMGTMRDKDSIIASIGPSCLRAQRLFGAYCGKWAKEAAPFPAASRW</sequence>
<proteinExistence type="predicted"/>
<gene>
    <name evidence="1" type="ORF">BSIN_2100</name>
</gene>
<evidence type="ECO:0000313" key="1">
    <source>
        <dbReference type="EMBL" id="SMF98814.1"/>
    </source>
</evidence>
<dbReference type="Proteomes" id="UP000198460">
    <property type="component" value="Unassembled WGS sequence"/>
</dbReference>
<reference evidence="1 2" key="1">
    <citation type="submission" date="2017-04" db="EMBL/GenBank/DDBJ databases">
        <authorList>
            <person name="Afonso C.L."/>
            <person name="Miller P.J."/>
            <person name="Scott M.A."/>
            <person name="Spackman E."/>
            <person name="Goraichik I."/>
            <person name="Dimitrov K.M."/>
            <person name="Suarez D.L."/>
            <person name="Swayne D.E."/>
        </authorList>
    </citation>
    <scope>NUCLEOTIDE SEQUENCE [LARGE SCALE GENOMIC DNA]</scope>
    <source>
        <strain evidence="1">LMG 28154</strain>
    </source>
</reference>
<name>A0A238H0Q2_9BURK</name>
<organism evidence="1 2">
    <name type="scientific">Burkholderia singularis</name>
    <dbReference type="NCBI Taxonomy" id="1503053"/>
    <lineage>
        <taxon>Bacteria</taxon>
        <taxon>Pseudomonadati</taxon>
        <taxon>Pseudomonadota</taxon>
        <taxon>Betaproteobacteria</taxon>
        <taxon>Burkholderiales</taxon>
        <taxon>Burkholderiaceae</taxon>
        <taxon>Burkholderia</taxon>
        <taxon>pseudomallei group</taxon>
    </lineage>
</organism>
<dbReference type="AlphaFoldDB" id="A0A238H0Q2"/>
<protein>
    <submittedName>
        <fullName evidence="1">Uncharacterized protein</fullName>
    </submittedName>
</protein>
<dbReference type="RefSeq" id="WP_173678621.1">
    <property type="nucleotide sequence ID" value="NZ_FXAN01000034.1"/>
</dbReference>
<dbReference type="EMBL" id="FXAN01000034">
    <property type="protein sequence ID" value="SMF98814.1"/>
    <property type="molecule type" value="Genomic_DNA"/>
</dbReference>
<accession>A0A238H0Q2</accession>
<evidence type="ECO:0000313" key="2">
    <source>
        <dbReference type="Proteomes" id="UP000198460"/>
    </source>
</evidence>